<dbReference type="InterPro" id="IPR002110">
    <property type="entry name" value="Ankyrin_rpt"/>
</dbReference>
<accession>A0A1B6IHG0</accession>
<feature type="repeat" description="ANK" evidence="3">
    <location>
        <begin position="108"/>
        <end position="140"/>
    </location>
</feature>
<evidence type="ECO:0000256" key="2">
    <source>
        <dbReference type="ARBA" id="ARBA00023043"/>
    </source>
</evidence>
<dbReference type="PANTHER" id="PTHR24171">
    <property type="entry name" value="ANKYRIN REPEAT DOMAIN-CONTAINING PROTEIN 39-RELATED"/>
    <property type="match status" value="1"/>
</dbReference>
<dbReference type="Pfam" id="PF13857">
    <property type="entry name" value="Ank_5"/>
    <property type="match status" value="1"/>
</dbReference>
<name>A0A1B6IHG0_9HEMI</name>
<feature type="non-terminal residue" evidence="4">
    <location>
        <position position="1"/>
    </location>
</feature>
<protein>
    <submittedName>
        <fullName evidence="4">Uncharacterized protein</fullName>
    </submittedName>
</protein>
<gene>
    <name evidence="4" type="ORF">g.9062</name>
</gene>
<organism evidence="4">
    <name type="scientific">Homalodisca liturata</name>
    <dbReference type="NCBI Taxonomy" id="320908"/>
    <lineage>
        <taxon>Eukaryota</taxon>
        <taxon>Metazoa</taxon>
        <taxon>Ecdysozoa</taxon>
        <taxon>Arthropoda</taxon>
        <taxon>Hexapoda</taxon>
        <taxon>Insecta</taxon>
        <taxon>Pterygota</taxon>
        <taxon>Neoptera</taxon>
        <taxon>Paraneoptera</taxon>
        <taxon>Hemiptera</taxon>
        <taxon>Auchenorrhyncha</taxon>
        <taxon>Membracoidea</taxon>
        <taxon>Cicadellidae</taxon>
        <taxon>Cicadellinae</taxon>
        <taxon>Proconiini</taxon>
        <taxon>Homalodisca</taxon>
    </lineage>
</organism>
<reference evidence="4" key="1">
    <citation type="submission" date="2015-11" db="EMBL/GenBank/DDBJ databases">
        <title>De novo transcriptome assembly of four potential Pierce s Disease insect vectors from Arizona vineyards.</title>
        <authorList>
            <person name="Tassone E.E."/>
        </authorList>
    </citation>
    <scope>NUCLEOTIDE SEQUENCE</scope>
</reference>
<dbReference type="AlphaFoldDB" id="A0A1B6IHG0"/>
<feature type="non-terminal residue" evidence="4">
    <location>
        <position position="142"/>
    </location>
</feature>
<evidence type="ECO:0000313" key="4">
    <source>
        <dbReference type="EMBL" id="JAS86347.1"/>
    </source>
</evidence>
<evidence type="ECO:0000256" key="1">
    <source>
        <dbReference type="ARBA" id="ARBA00022737"/>
    </source>
</evidence>
<dbReference type="PROSITE" id="PS50297">
    <property type="entry name" value="ANK_REP_REGION"/>
    <property type="match status" value="2"/>
</dbReference>
<dbReference type="InterPro" id="IPR036770">
    <property type="entry name" value="Ankyrin_rpt-contain_sf"/>
</dbReference>
<dbReference type="SUPFAM" id="SSF48403">
    <property type="entry name" value="Ankyrin repeat"/>
    <property type="match status" value="1"/>
</dbReference>
<evidence type="ECO:0000256" key="3">
    <source>
        <dbReference type="PROSITE-ProRule" id="PRU00023"/>
    </source>
</evidence>
<dbReference type="EMBL" id="GECU01021359">
    <property type="protein sequence ID" value="JAS86347.1"/>
    <property type="molecule type" value="Transcribed_RNA"/>
</dbReference>
<proteinExistence type="predicted"/>
<dbReference type="SMART" id="SM00248">
    <property type="entry name" value="ANK"/>
    <property type="match status" value="4"/>
</dbReference>
<dbReference type="Gene3D" id="1.25.40.20">
    <property type="entry name" value="Ankyrin repeat-containing domain"/>
    <property type="match status" value="2"/>
</dbReference>
<dbReference type="Pfam" id="PF12796">
    <property type="entry name" value="Ank_2"/>
    <property type="match status" value="1"/>
</dbReference>
<sequence length="142" mass="16530">GADVNICNNRRRSPLHLAVYRNNATIFEKLFQKGGNLNLRNDKGKSALDLIIKRRYFKMIETLIDKGFDLENEVCSYPLFHYFVYIHYVSGVELLLRKGVDLNCKDKRGKSPLHIAIRRLHIDITQMLLNKGAIVDIKNWED</sequence>
<keyword evidence="2 3" id="KW-0040">ANK repeat</keyword>
<keyword evidence="1" id="KW-0677">Repeat</keyword>
<feature type="repeat" description="ANK" evidence="3">
    <location>
        <begin position="10"/>
        <end position="42"/>
    </location>
</feature>
<dbReference type="PROSITE" id="PS50088">
    <property type="entry name" value="ANK_REPEAT"/>
    <property type="match status" value="2"/>
</dbReference>